<name>A0A644Y8L7_9ZZZZ</name>
<keyword evidence="1" id="KW-1133">Transmembrane helix</keyword>
<gene>
    <name evidence="2" type="ORF">SDC9_71393</name>
</gene>
<sequence>MPKVLTLHRFYIVRAVILLALAVTNYSYLMSQTVDIDTGEVGLSSYAGKNNKVLSNFAITNSNKTEADKPLAELFFYPQFRFKNSRLDRIYLLQLNVNPTLHLSLWKGAAVTAQVIFPIYNDYSSDESKIRPGFLTLSQILELPAGIKMMATAGNFNMQRAGGDIKLYRPIGGKAGVYAQAGITYWSIPFFDSWTTSQNNRFNWRFGANYMMESSRILLNANVSQYLENDVALRGEIIRYFKNATVGFYVQTLQHEGYFLNGGFFFTISLPPRKRSNSKNFIIAPSQDFSLDYVARPYPTRGVYYRTSPAENSSHNFFNNFLLNKKTNY</sequence>
<dbReference type="AlphaFoldDB" id="A0A644Y8L7"/>
<dbReference type="EMBL" id="VSSQ01004370">
    <property type="protein sequence ID" value="MPM24905.1"/>
    <property type="molecule type" value="Genomic_DNA"/>
</dbReference>
<accession>A0A644Y8L7</accession>
<protein>
    <submittedName>
        <fullName evidence="2">Uncharacterized protein</fullName>
    </submittedName>
</protein>
<feature type="transmembrane region" description="Helical" evidence="1">
    <location>
        <begin position="12"/>
        <end position="29"/>
    </location>
</feature>
<organism evidence="2">
    <name type="scientific">bioreactor metagenome</name>
    <dbReference type="NCBI Taxonomy" id="1076179"/>
    <lineage>
        <taxon>unclassified sequences</taxon>
        <taxon>metagenomes</taxon>
        <taxon>ecological metagenomes</taxon>
    </lineage>
</organism>
<evidence type="ECO:0000256" key="1">
    <source>
        <dbReference type="SAM" id="Phobius"/>
    </source>
</evidence>
<keyword evidence="1" id="KW-0812">Transmembrane</keyword>
<comment type="caution">
    <text evidence="2">The sequence shown here is derived from an EMBL/GenBank/DDBJ whole genome shotgun (WGS) entry which is preliminary data.</text>
</comment>
<proteinExistence type="predicted"/>
<evidence type="ECO:0000313" key="2">
    <source>
        <dbReference type="EMBL" id="MPM24905.1"/>
    </source>
</evidence>
<keyword evidence="1" id="KW-0472">Membrane</keyword>
<reference evidence="2" key="1">
    <citation type="submission" date="2019-08" db="EMBL/GenBank/DDBJ databases">
        <authorList>
            <person name="Kucharzyk K."/>
            <person name="Murdoch R.W."/>
            <person name="Higgins S."/>
            <person name="Loffler F."/>
        </authorList>
    </citation>
    <scope>NUCLEOTIDE SEQUENCE</scope>
</reference>